<gene>
    <name evidence="1" type="ORF">PR048_021128</name>
</gene>
<comment type="caution">
    <text evidence="1">The sequence shown here is derived from an EMBL/GenBank/DDBJ whole genome shotgun (WGS) entry which is preliminary data.</text>
</comment>
<proteinExistence type="predicted"/>
<evidence type="ECO:0000313" key="2">
    <source>
        <dbReference type="Proteomes" id="UP001159363"/>
    </source>
</evidence>
<organism evidence="1 2">
    <name type="scientific">Dryococelus australis</name>
    <dbReference type="NCBI Taxonomy" id="614101"/>
    <lineage>
        <taxon>Eukaryota</taxon>
        <taxon>Metazoa</taxon>
        <taxon>Ecdysozoa</taxon>
        <taxon>Arthropoda</taxon>
        <taxon>Hexapoda</taxon>
        <taxon>Insecta</taxon>
        <taxon>Pterygota</taxon>
        <taxon>Neoptera</taxon>
        <taxon>Polyneoptera</taxon>
        <taxon>Phasmatodea</taxon>
        <taxon>Verophasmatodea</taxon>
        <taxon>Anareolatae</taxon>
        <taxon>Phasmatidae</taxon>
        <taxon>Eurycanthinae</taxon>
        <taxon>Dryococelus</taxon>
    </lineage>
</organism>
<dbReference type="Proteomes" id="UP001159363">
    <property type="component" value="Chromosome 7"/>
</dbReference>
<dbReference type="EMBL" id="JARBHB010000008">
    <property type="protein sequence ID" value="KAJ8876681.1"/>
    <property type="molecule type" value="Genomic_DNA"/>
</dbReference>
<keyword evidence="2" id="KW-1185">Reference proteome</keyword>
<protein>
    <submittedName>
        <fullName evidence="1">Uncharacterized protein</fullName>
    </submittedName>
</protein>
<reference evidence="1 2" key="1">
    <citation type="submission" date="2023-02" db="EMBL/GenBank/DDBJ databases">
        <title>LHISI_Scaffold_Assembly.</title>
        <authorList>
            <person name="Stuart O.P."/>
            <person name="Cleave R."/>
            <person name="Magrath M.J.L."/>
            <person name="Mikheyev A.S."/>
        </authorList>
    </citation>
    <scope>NUCLEOTIDE SEQUENCE [LARGE SCALE GENOMIC DNA]</scope>
    <source>
        <strain evidence="1">Daus_M_001</strain>
        <tissue evidence="1">Leg muscle</tissue>
    </source>
</reference>
<evidence type="ECO:0000313" key="1">
    <source>
        <dbReference type="EMBL" id="KAJ8876681.1"/>
    </source>
</evidence>
<accession>A0ABQ9GXH7</accession>
<sequence>MTSSIPSAKHPSVVKLRIVEAPAEIILEDIRSKLYNNESYPSDGDALNDMPLLPETIRCLLEKVIKTKSNTDHGICLKRAAIGQAKKNNTLGDGYVQYPFDNADFNVRTMTGHGTFRSMGGLRFTTPPPSIPSYTIPHVMSPPPVSDVFVKGKIPTQLKGVMVRELRTVSEETYKSVKTATVRDTFCMSGMWAAVTSPPSWNVCMRRIFNSGEVYFLGNQAHPVPFINLDPGNPSTIYSALIFANDECQRKVKVVVSSLSINPFMQKPHKSLCSTLRMWTL</sequence>
<name>A0ABQ9GXH7_9NEOP</name>